<dbReference type="PANTHER" id="PTHR11552">
    <property type="entry name" value="GLUCOSE-METHANOL-CHOLINE GMC OXIDOREDUCTASE"/>
    <property type="match status" value="1"/>
</dbReference>
<dbReference type="Proteomes" id="UP001162162">
    <property type="component" value="Unassembled WGS sequence"/>
</dbReference>
<dbReference type="Gene3D" id="3.50.50.60">
    <property type="entry name" value="FAD/NAD(P)-binding domain"/>
    <property type="match status" value="1"/>
</dbReference>
<comment type="caution">
    <text evidence="2">The sequence shown here is derived from an EMBL/GenBank/DDBJ whole genome shotgun (WGS) entry which is preliminary data.</text>
</comment>
<protein>
    <recommendedName>
        <fullName evidence="4">Glucose dehydrogenase</fullName>
    </recommendedName>
</protein>
<evidence type="ECO:0000256" key="1">
    <source>
        <dbReference type="ARBA" id="ARBA00010790"/>
    </source>
</evidence>
<dbReference type="EMBL" id="JAPWTK010000111">
    <property type="protein sequence ID" value="KAJ8949750.1"/>
    <property type="molecule type" value="Genomic_DNA"/>
</dbReference>
<dbReference type="GO" id="GO:0050660">
    <property type="term" value="F:flavin adenine dinucleotide binding"/>
    <property type="evidence" value="ECO:0007669"/>
    <property type="project" value="InterPro"/>
</dbReference>
<dbReference type="InterPro" id="IPR036188">
    <property type="entry name" value="FAD/NAD-bd_sf"/>
</dbReference>
<feature type="non-terminal residue" evidence="2">
    <location>
        <position position="1"/>
    </location>
</feature>
<dbReference type="InterPro" id="IPR012132">
    <property type="entry name" value="GMC_OxRdtase"/>
</dbReference>
<dbReference type="GO" id="GO:0016491">
    <property type="term" value="F:oxidoreductase activity"/>
    <property type="evidence" value="ECO:0007669"/>
    <property type="project" value="TreeGrafter"/>
</dbReference>
<dbReference type="AlphaFoldDB" id="A0AAV8YES9"/>
<dbReference type="SUPFAM" id="SSF51905">
    <property type="entry name" value="FAD/NAD(P)-binding domain"/>
    <property type="match status" value="1"/>
</dbReference>
<evidence type="ECO:0000313" key="3">
    <source>
        <dbReference type="Proteomes" id="UP001162162"/>
    </source>
</evidence>
<reference evidence="2" key="1">
    <citation type="journal article" date="2023" name="Insect Mol. Biol.">
        <title>Genome sequencing provides insights into the evolution of gene families encoding plant cell wall-degrading enzymes in longhorned beetles.</title>
        <authorList>
            <person name="Shin N.R."/>
            <person name="Okamura Y."/>
            <person name="Kirsch R."/>
            <person name="Pauchet Y."/>
        </authorList>
    </citation>
    <scope>NUCLEOTIDE SEQUENCE</scope>
    <source>
        <strain evidence="2">AMC_N1</strain>
    </source>
</reference>
<evidence type="ECO:0008006" key="4">
    <source>
        <dbReference type="Google" id="ProtNLM"/>
    </source>
</evidence>
<gene>
    <name evidence="2" type="ORF">NQ318_005073</name>
</gene>
<dbReference type="PANTHER" id="PTHR11552:SF158">
    <property type="entry name" value="GH23626P-RELATED"/>
    <property type="match status" value="1"/>
</dbReference>
<sequence>YGTFDFVIVGGGTAGTVLANRLTEIENWNVLLLEAGGPENDFSDIPGMGVELLYSDMNWGYNTTSQNTSCVDDI</sequence>
<organism evidence="2 3">
    <name type="scientific">Aromia moschata</name>
    <dbReference type="NCBI Taxonomy" id="1265417"/>
    <lineage>
        <taxon>Eukaryota</taxon>
        <taxon>Metazoa</taxon>
        <taxon>Ecdysozoa</taxon>
        <taxon>Arthropoda</taxon>
        <taxon>Hexapoda</taxon>
        <taxon>Insecta</taxon>
        <taxon>Pterygota</taxon>
        <taxon>Neoptera</taxon>
        <taxon>Endopterygota</taxon>
        <taxon>Coleoptera</taxon>
        <taxon>Polyphaga</taxon>
        <taxon>Cucujiformia</taxon>
        <taxon>Chrysomeloidea</taxon>
        <taxon>Cerambycidae</taxon>
        <taxon>Cerambycinae</taxon>
        <taxon>Callichromatini</taxon>
        <taxon>Aromia</taxon>
    </lineage>
</organism>
<name>A0AAV8YES9_9CUCU</name>
<accession>A0AAV8YES9</accession>
<comment type="similarity">
    <text evidence="1">Belongs to the GMC oxidoreductase family.</text>
</comment>
<proteinExistence type="inferred from homology"/>
<dbReference type="Gene3D" id="3.30.560.10">
    <property type="entry name" value="Glucose Oxidase, domain 3"/>
    <property type="match status" value="1"/>
</dbReference>
<evidence type="ECO:0000313" key="2">
    <source>
        <dbReference type="EMBL" id="KAJ8949750.1"/>
    </source>
</evidence>
<keyword evidence="3" id="KW-1185">Reference proteome</keyword>